<dbReference type="InterPro" id="IPR001965">
    <property type="entry name" value="Znf_PHD"/>
</dbReference>
<evidence type="ECO:0000313" key="13">
    <source>
        <dbReference type="EMBL" id="KAL3761385.1"/>
    </source>
</evidence>
<dbReference type="GO" id="GO:0005634">
    <property type="term" value="C:nucleus"/>
    <property type="evidence" value="ECO:0007669"/>
    <property type="project" value="UniProtKB-SubCell"/>
</dbReference>
<dbReference type="Pfam" id="PF00628">
    <property type="entry name" value="PHD"/>
    <property type="match status" value="1"/>
</dbReference>
<comment type="similarity">
    <text evidence="2 10">Belongs to the SCC2/Nipped-B family.</text>
</comment>
<feature type="compositionally biased region" description="Low complexity" evidence="11">
    <location>
        <begin position="74"/>
        <end position="83"/>
    </location>
</feature>
<keyword evidence="8 10" id="KW-0131">Cell cycle</keyword>
<dbReference type="PROSITE" id="PS01359">
    <property type="entry name" value="ZF_PHD_1"/>
    <property type="match status" value="1"/>
</dbReference>
<dbReference type="InterPro" id="IPR033031">
    <property type="entry name" value="Scc2/Nipped-B"/>
</dbReference>
<feature type="region of interest" description="Disordered" evidence="11">
    <location>
        <begin position="1817"/>
        <end position="1845"/>
    </location>
</feature>
<feature type="domain" description="PHD-type" evidence="12">
    <location>
        <begin position="729"/>
        <end position="777"/>
    </location>
</feature>
<name>A0ABD3MLK2_9STRA</name>
<evidence type="ECO:0000313" key="14">
    <source>
        <dbReference type="Proteomes" id="UP001530315"/>
    </source>
</evidence>
<evidence type="ECO:0000256" key="5">
    <source>
        <dbReference type="ARBA" id="ARBA00022771"/>
    </source>
</evidence>
<dbReference type="PANTHER" id="PTHR21704">
    <property type="entry name" value="NIPPED-B-LIKE PROTEIN DELANGIN SCC2-RELATED"/>
    <property type="match status" value="1"/>
</dbReference>
<evidence type="ECO:0000256" key="7">
    <source>
        <dbReference type="ARBA" id="ARBA00023242"/>
    </source>
</evidence>
<dbReference type="GO" id="GO:0008270">
    <property type="term" value="F:zinc ion binding"/>
    <property type="evidence" value="ECO:0007669"/>
    <property type="project" value="UniProtKB-KW"/>
</dbReference>
<dbReference type="Pfam" id="PF12765">
    <property type="entry name" value="Cohesin_HEAT"/>
    <property type="match status" value="1"/>
</dbReference>
<dbReference type="SUPFAM" id="SSF48371">
    <property type="entry name" value="ARM repeat"/>
    <property type="match status" value="1"/>
</dbReference>
<dbReference type="SMART" id="SM00249">
    <property type="entry name" value="PHD"/>
    <property type="match status" value="1"/>
</dbReference>
<evidence type="ECO:0000259" key="12">
    <source>
        <dbReference type="PROSITE" id="PS50016"/>
    </source>
</evidence>
<feature type="compositionally biased region" description="Basic and acidic residues" evidence="11">
    <location>
        <begin position="85"/>
        <end position="108"/>
    </location>
</feature>
<feature type="region of interest" description="Disordered" evidence="11">
    <location>
        <begin position="147"/>
        <end position="167"/>
    </location>
</feature>
<evidence type="ECO:0000256" key="9">
    <source>
        <dbReference type="PROSITE-ProRule" id="PRU00146"/>
    </source>
</evidence>
<dbReference type="InterPro" id="IPR026003">
    <property type="entry name" value="Cohesin_HEAT"/>
</dbReference>
<dbReference type="Gene3D" id="3.30.40.10">
    <property type="entry name" value="Zinc/RING finger domain, C3HC4 (zinc finger)"/>
    <property type="match status" value="1"/>
</dbReference>
<dbReference type="SUPFAM" id="SSF57903">
    <property type="entry name" value="FYVE/PHD zinc finger"/>
    <property type="match status" value="1"/>
</dbReference>
<dbReference type="InterPro" id="IPR011011">
    <property type="entry name" value="Znf_FYVE_PHD"/>
</dbReference>
<reference evidence="13 14" key="1">
    <citation type="submission" date="2024-10" db="EMBL/GenBank/DDBJ databases">
        <title>Updated reference genomes for cyclostephanoid diatoms.</title>
        <authorList>
            <person name="Roberts W.R."/>
            <person name="Alverson A.J."/>
        </authorList>
    </citation>
    <scope>NUCLEOTIDE SEQUENCE [LARGE SCALE GENOMIC DNA]</scope>
    <source>
        <strain evidence="13 14">AJA276-08</strain>
    </source>
</reference>
<evidence type="ECO:0000256" key="11">
    <source>
        <dbReference type="SAM" id="MobiDB-lite"/>
    </source>
</evidence>
<dbReference type="InterPro" id="IPR013083">
    <property type="entry name" value="Znf_RING/FYVE/PHD"/>
</dbReference>
<keyword evidence="3" id="KW-0479">Metal-binding</keyword>
<dbReference type="EMBL" id="JALLAZ020001853">
    <property type="protein sequence ID" value="KAL3761385.1"/>
    <property type="molecule type" value="Genomic_DNA"/>
</dbReference>
<keyword evidence="5 9" id="KW-0863">Zinc-finger</keyword>
<proteinExistence type="inferred from homology"/>
<keyword evidence="7 10" id="KW-0539">Nucleus</keyword>
<dbReference type="InterPro" id="IPR011989">
    <property type="entry name" value="ARM-like"/>
</dbReference>
<evidence type="ECO:0000256" key="6">
    <source>
        <dbReference type="ARBA" id="ARBA00022833"/>
    </source>
</evidence>
<dbReference type="Proteomes" id="UP001530315">
    <property type="component" value="Unassembled WGS sequence"/>
</dbReference>
<dbReference type="InterPro" id="IPR016024">
    <property type="entry name" value="ARM-type_fold"/>
</dbReference>
<evidence type="ECO:0000256" key="8">
    <source>
        <dbReference type="ARBA" id="ARBA00023306"/>
    </source>
</evidence>
<dbReference type="PROSITE" id="PS50016">
    <property type="entry name" value="ZF_PHD_2"/>
    <property type="match status" value="1"/>
</dbReference>
<evidence type="ECO:0000256" key="2">
    <source>
        <dbReference type="ARBA" id="ARBA00009252"/>
    </source>
</evidence>
<feature type="region of interest" description="Disordered" evidence="11">
    <location>
        <begin position="568"/>
        <end position="599"/>
    </location>
</feature>
<evidence type="ECO:0000256" key="10">
    <source>
        <dbReference type="RuleBase" id="RU364107"/>
    </source>
</evidence>
<accession>A0ABD3MLK2</accession>
<dbReference type="Pfam" id="PF12830">
    <property type="entry name" value="Nipped-B_C"/>
    <property type="match status" value="1"/>
</dbReference>
<dbReference type="InterPro" id="IPR024986">
    <property type="entry name" value="Nipped-B_C"/>
</dbReference>
<gene>
    <name evidence="13" type="ORF">ACHAW5_004998</name>
</gene>
<dbReference type="PANTHER" id="PTHR21704:SF18">
    <property type="entry name" value="NIPPED-B-LIKE PROTEIN"/>
    <property type="match status" value="1"/>
</dbReference>
<sequence length="1845" mass="201342">MASKKPQASPQVAISPGDQVIDQVAHASSHTASRDGNCPAAIQTTSMALAPSSYALDDLATTSSSDGPMTRLFAPLAAPLSKSSPKKDKSLSHVDRSPTRRRPIEKADPSTATSPSPSAAAAAAAADAIAVAVDGIICAAESREASARESSLANGGATSPDDGGGRAFEAASLHGGPFAASELGRLSLHCTPVVTVDVGVGNDNGGVVAEVSKTGAWSSLDGDMLSTLTQMLRSHVTSALGVDLVAEARDVVARSMEADAAAENGGKRDKRPVITVHQWMMQAAKYSGPDSAPLGSLGEANLEPGGGHRRLQVLLCGLEAAGVLLAIMACPGIDRRAVEDDTIEACVNLIKNHIQKHLVPALSNTGHLGMISSLDARFNDDSNNGVDEEDSLSPKAKRAKTVAPNRGAVAKSLKAVYTPILATVGSFGTILERAEEFIKVNEMDDRLLFTLSATALSSLIIDASPIVRADAASLTSIVQESAMDLIASIFGRYPRHRSIIVEDLFPLMLKLPTSKRSLRTYLVKKRTSAASSSTAANGSGGDNDYIQPICALTLLLIQSCVVMPSQSDESAVQEVDTKEREDEENDDEEKPASNTSDTSGLDGCDAVCNQFTSQILQRCYRKGEEGGASEFRPILSNLIDDLLHVRYMIEFPAAEMLLLSLSHRLGNDLMRASSASKSQLVEATYLATAMDAFGKITSHVAGTLRQNRENPLNIQYNMSTSEPEPEEEVNRCFCGRGNLDTFMVDCDRCHSWYHGSCIGITKDAVPDQWFCDECKLQTAISDHAKVFTRSKEGFEAITTRDRNHVLRQFSLGYISSIAQSSSSLQDEKTRQFFIASWVRDIMLQKKNPDESGTFDLELVRSHVIAQWSPPSHHQKYHPKFYVTDHANSRITTTLVACSQLSASFPQLLGVLLRLMGNDMTSLRKLSLKAFLQVANVDSALMTQPSVRKEVSRCFHDAAISVREAAVGLVGDYVLQSPHLAVAFHTPLLERLADVGISVRKRVVKIFRDVLLSNPSYGGRAIAMHLMLKRADDRKEDDGVRDLVHETFHTLWFNGKAFEMGNSTLLVAKDVTPDDPGNPGKIMTTAQLYSREVAKQMVDVVKLSGSSEFLTSLVNGLLFGFNEGDKDKKTAERKRRQEDSRNQCNSLVLALVELLLSFEETRAHKEEDGKELVALLSVLSVFSQTYPELLVPHIDTLVPYLKGDNAAKKFETDIVSAVSSIVSLSSSHFSSVELARLTGGGLPTDLVNIAYKFPPAAVSSAVEALANLANHPDAIAGSTQEKRLLNMAVQFYTYLLKNKDNLGINMKKSMRDNVRRALSALGSICRFYVCHDGCDSHTLDPNGFSIITDVKLLRFSGNVLSSACFALFRIYLEQEDESTKCLALRAMNGVFISRPRLVLAAEQLGIITSVLSEAAPPCVQIESLRCWRDILLAEEKRIESGAAKEKMQAQKNVSLSKRISGDQDGDSCISGSVLTKHADRLYELTLSKNENVRHMIIDLLGHLLRQGLINPMATVPYLLAVQGDVESPATRSLALTLLINEGEKRPDMLRQRICAGLKQAFYFQKKVYHHDASGVPRVTALLTRSDGPRVITETIFDAVIKESAIQNKRAHREGLLRGIISLFEKDPDSENTSIDQLPLLAFASEILAHLPYTALNDPLLIIYHSSCITALDGQSIINQFAELLGGDLCDPNSGEDDLERATKKGIFDPKDFGLKSKKSTDLFGQLCVNACRILPLLQLKNFLRKAYNISEARMTEYVPSEKERSHEKGVSISDSTPAFSCNFDPIFDMEQRINWHNASKIYLSFRLLMRDCDAEDLHVDTEESKKSPKRRSGHKRKRGDSDDDEQ</sequence>
<comment type="caution">
    <text evidence="13">The sequence shown here is derived from an EMBL/GenBank/DDBJ whole genome shotgun (WGS) entry which is preliminary data.</text>
</comment>
<feature type="region of interest" description="Disordered" evidence="11">
    <location>
        <begin position="61"/>
        <end position="119"/>
    </location>
</feature>
<organism evidence="13 14">
    <name type="scientific">Stephanodiscus triporus</name>
    <dbReference type="NCBI Taxonomy" id="2934178"/>
    <lineage>
        <taxon>Eukaryota</taxon>
        <taxon>Sar</taxon>
        <taxon>Stramenopiles</taxon>
        <taxon>Ochrophyta</taxon>
        <taxon>Bacillariophyta</taxon>
        <taxon>Coscinodiscophyceae</taxon>
        <taxon>Thalassiosirophycidae</taxon>
        <taxon>Stephanodiscales</taxon>
        <taxon>Stephanodiscaceae</taxon>
        <taxon>Stephanodiscus</taxon>
    </lineage>
</organism>
<evidence type="ECO:0000256" key="1">
    <source>
        <dbReference type="ARBA" id="ARBA00004123"/>
    </source>
</evidence>
<dbReference type="InterPro" id="IPR019786">
    <property type="entry name" value="Zinc_finger_PHD-type_CS"/>
</dbReference>
<evidence type="ECO:0000256" key="3">
    <source>
        <dbReference type="ARBA" id="ARBA00022723"/>
    </source>
</evidence>
<keyword evidence="6" id="KW-0862">Zinc</keyword>
<comment type="subcellular location">
    <subcellularLocation>
        <location evidence="1 10">Nucleus</location>
    </subcellularLocation>
</comment>
<protein>
    <recommendedName>
        <fullName evidence="10">Sister chromatid cohesion protein</fullName>
    </recommendedName>
</protein>
<dbReference type="Gene3D" id="1.25.10.10">
    <property type="entry name" value="Leucine-rich Repeat Variant"/>
    <property type="match status" value="1"/>
</dbReference>
<keyword evidence="14" id="KW-1185">Reference proteome</keyword>
<feature type="compositionally biased region" description="Basic residues" evidence="11">
    <location>
        <begin position="1826"/>
        <end position="1837"/>
    </location>
</feature>
<keyword evidence="4 10" id="KW-0677">Repeat</keyword>
<dbReference type="InterPro" id="IPR019787">
    <property type="entry name" value="Znf_PHD-finger"/>
</dbReference>
<feature type="compositionally biased region" description="Low complexity" evidence="11">
    <location>
        <begin position="109"/>
        <end position="119"/>
    </location>
</feature>
<evidence type="ECO:0000256" key="4">
    <source>
        <dbReference type="ARBA" id="ARBA00022737"/>
    </source>
</evidence>